<evidence type="ECO:0000313" key="2">
    <source>
        <dbReference type="Proteomes" id="UP000663193"/>
    </source>
</evidence>
<evidence type="ECO:0000313" key="1">
    <source>
        <dbReference type="EMBL" id="QRC97972.1"/>
    </source>
</evidence>
<gene>
    <name evidence="1" type="ORF">JI435_411320</name>
</gene>
<reference evidence="2" key="1">
    <citation type="journal article" date="2021" name="BMC Genomics">
        <title>Chromosome-level genome assembly and manually-curated proteome of model necrotroph Parastagonospora nodorum Sn15 reveals a genome-wide trove of candidate effector homologs, and redundancy of virulence-related functions within an accessory chromosome.</title>
        <authorList>
            <person name="Bertazzoni S."/>
            <person name="Jones D.A.B."/>
            <person name="Phan H.T."/>
            <person name="Tan K.-C."/>
            <person name="Hane J.K."/>
        </authorList>
    </citation>
    <scope>NUCLEOTIDE SEQUENCE [LARGE SCALE GENOMIC DNA]</scope>
    <source>
        <strain evidence="2">SN15 / ATCC MYA-4574 / FGSC 10173)</strain>
    </source>
</reference>
<proteinExistence type="predicted"/>
<protein>
    <submittedName>
        <fullName evidence="1">Uncharacterized protein</fullName>
    </submittedName>
</protein>
<dbReference type="Proteomes" id="UP000663193">
    <property type="component" value="Chromosome 8"/>
</dbReference>
<name>A0A7U2F401_PHANO</name>
<dbReference type="VEuPathDB" id="FungiDB:JI435_411320"/>
<dbReference type="EMBL" id="CP069030">
    <property type="protein sequence ID" value="QRC97972.1"/>
    <property type="molecule type" value="Genomic_DNA"/>
</dbReference>
<accession>A0A7U2F401</accession>
<dbReference type="AlphaFoldDB" id="A0A7U2F401"/>
<sequence>MLDAKSLEPKREGFGFSSSVECRDIREIGLRSYMHQIDDLGTGSSVISLVTSMQYPCQGFCVILEKKTGNLSRLLRNRWGRV</sequence>
<keyword evidence="2" id="KW-1185">Reference proteome</keyword>
<organism evidence="1 2">
    <name type="scientific">Phaeosphaeria nodorum (strain SN15 / ATCC MYA-4574 / FGSC 10173)</name>
    <name type="common">Glume blotch fungus</name>
    <name type="synonym">Parastagonospora nodorum</name>
    <dbReference type="NCBI Taxonomy" id="321614"/>
    <lineage>
        <taxon>Eukaryota</taxon>
        <taxon>Fungi</taxon>
        <taxon>Dikarya</taxon>
        <taxon>Ascomycota</taxon>
        <taxon>Pezizomycotina</taxon>
        <taxon>Dothideomycetes</taxon>
        <taxon>Pleosporomycetidae</taxon>
        <taxon>Pleosporales</taxon>
        <taxon>Pleosporineae</taxon>
        <taxon>Phaeosphaeriaceae</taxon>
        <taxon>Parastagonospora</taxon>
    </lineage>
</organism>